<evidence type="ECO:0000313" key="2">
    <source>
        <dbReference type="EMBL" id="TYK66029.1"/>
    </source>
</evidence>
<gene>
    <name evidence="2" type="ORF">CWS31_007075</name>
</gene>
<sequence length="280" mass="32138">MDYFKEFKVKRIKELQSSIKHTIALLGWSFKDFVGKYMIETHDYVEEEDINQFYETVRKQIERDSTKEELLIKYHSFLFATEEYKHLRTISDNTASPNSYPLMNIPELNYDRSTDRALKEEELLVMGVSYAEKMGSCWDFTIVKNDLVTKGSLSEYEEPSYIILYQCDFGFNGGSGCYGVGIIEIWARNSGFGGFYIADKKCEIDCGGARLSHVVGIKKGELIIVAKDFDSLDPQSKQTLSAKIVLSRHLSDSMVWQMKSKEYIHKNLGLDLSKLESGHT</sequence>
<dbReference type="PROSITE" id="PS50112">
    <property type="entry name" value="PAS"/>
    <property type="match status" value="1"/>
</dbReference>
<keyword evidence="3" id="KW-1185">Reference proteome</keyword>
<dbReference type="RefSeq" id="WP_101345447.1">
    <property type="nucleotide sequence ID" value="NZ_PJAI02000006.1"/>
</dbReference>
<comment type="caution">
    <text evidence="2">The sequence shown here is derived from an EMBL/GenBank/DDBJ whole genome shotgun (WGS) entry which is preliminary data.</text>
</comment>
<dbReference type="EMBL" id="PJAI02000006">
    <property type="protein sequence ID" value="TYK66029.1"/>
    <property type="molecule type" value="Genomic_DNA"/>
</dbReference>
<evidence type="ECO:0000259" key="1">
    <source>
        <dbReference type="PROSITE" id="PS50112"/>
    </source>
</evidence>
<organism evidence="2 3">
    <name type="scientific">Colwellia echini</name>
    <dbReference type="NCBI Taxonomy" id="1982103"/>
    <lineage>
        <taxon>Bacteria</taxon>
        <taxon>Pseudomonadati</taxon>
        <taxon>Pseudomonadota</taxon>
        <taxon>Gammaproteobacteria</taxon>
        <taxon>Alteromonadales</taxon>
        <taxon>Colwelliaceae</taxon>
        <taxon>Colwellia</taxon>
    </lineage>
</organism>
<reference evidence="2 3" key="1">
    <citation type="submission" date="2019-08" db="EMBL/GenBank/DDBJ databases">
        <title>Microbe sample from Colwellia echini.</title>
        <authorList>
            <person name="Christiansen L."/>
            <person name="Pathiraja D."/>
            <person name="Schultz-Johansen M."/>
            <person name="Choi I.-G."/>
            <person name="Stougaard P."/>
        </authorList>
    </citation>
    <scope>NUCLEOTIDE SEQUENCE [LARGE SCALE GENOMIC DNA]</scope>
    <source>
        <strain evidence="2 3">A3</strain>
    </source>
</reference>
<dbReference type="InterPro" id="IPR000014">
    <property type="entry name" value="PAS"/>
</dbReference>
<protein>
    <recommendedName>
        <fullName evidence="1">PAS domain-containing protein</fullName>
    </recommendedName>
</protein>
<proteinExistence type="predicted"/>
<dbReference type="Proteomes" id="UP000815846">
    <property type="component" value="Unassembled WGS sequence"/>
</dbReference>
<feature type="domain" description="PAS" evidence="1">
    <location>
        <begin position="25"/>
        <end position="64"/>
    </location>
</feature>
<accession>A0ABY3MXX5</accession>
<evidence type="ECO:0000313" key="3">
    <source>
        <dbReference type="Proteomes" id="UP000815846"/>
    </source>
</evidence>
<name>A0ABY3MXX5_9GAMM</name>